<gene>
    <name evidence="2" type="ORF">OsI_32161</name>
</gene>
<name>B8BDV2_ORYSI</name>
<evidence type="ECO:0000256" key="1">
    <source>
        <dbReference type="SAM" id="MobiDB-lite"/>
    </source>
</evidence>
<organism evidence="2 3">
    <name type="scientific">Oryza sativa subsp. indica</name>
    <name type="common">Rice</name>
    <dbReference type="NCBI Taxonomy" id="39946"/>
    <lineage>
        <taxon>Eukaryota</taxon>
        <taxon>Viridiplantae</taxon>
        <taxon>Streptophyta</taxon>
        <taxon>Embryophyta</taxon>
        <taxon>Tracheophyta</taxon>
        <taxon>Spermatophyta</taxon>
        <taxon>Magnoliopsida</taxon>
        <taxon>Liliopsida</taxon>
        <taxon>Poales</taxon>
        <taxon>Poaceae</taxon>
        <taxon>BOP clade</taxon>
        <taxon>Oryzoideae</taxon>
        <taxon>Oryzeae</taxon>
        <taxon>Oryzinae</taxon>
        <taxon>Oryza</taxon>
        <taxon>Oryza sativa</taxon>
    </lineage>
</organism>
<sequence>MPLAVAMKREREGEGESGEDQVHGAGDLAERRWQRKEDKTAILCTGFLVNCVQTVQMRGDNSSIMKSTGGEEDGDASDEENPSSFLLPGQTHGLQIWNDGEPNNPLNPTLTCASVRLWAPAVRLWGPGQRLDRDATVAQ</sequence>
<dbReference type="OMA" id="ERRWQRK"/>
<evidence type="ECO:0000313" key="3">
    <source>
        <dbReference type="Proteomes" id="UP000007015"/>
    </source>
</evidence>
<feature type="region of interest" description="Disordered" evidence="1">
    <location>
        <begin position="59"/>
        <end position="106"/>
    </location>
</feature>
<dbReference type="AlphaFoldDB" id="B8BDV2"/>
<dbReference type="Proteomes" id="UP000007015">
    <property type="component" value="Chromosome 9"/>
</dbReference>
<reference evidence="2 3" key="1">
    <citation type="journal article" date="2005" name="PLoS Biol.">
        <title>The genomes of Oryza sativa: a history of duplications.</title>
        <authorList>
            <person name="Yu J."/>
            <person name="Wang J."/>
            <person name="Lin W."/>
            <person name="Li S."/>
            <person name="Li H."/>
            <person name="Zhou J."/>
            <person name="Ni P."/>
            <person name="Dong W."/>
            <person name="Hu S."/>
            <person name="Zeng C."/>
            <person name="Zhang J."/>
            <person name="Zhang Y."/>
            <person name="Li R."/>
            <person name="Xu Z."/>
            <person name="Li S."/>
            <person name="Li X."/>
            <person name="Zheng H."/>
            <person name="Cong L."/>
            <person name="Lin L."/>
            <person name="Yin J."/>
            <person name="Geng J."/>
            <person name="Li G."/>
            <person name="Shi J."/>
            <person name="Liu J."/>
            <person name="Lv H."/>
            <person name="Li J."/>
            <person name="Wang J."/>
            <person name="Deng Y."/>
            <person name="Ran L."/>
            <person name="Shi X."/>
            <person name="Wang X."/>
            <person name="Wu Q."/>
            <person name="Li C."/>
            <person name="Ren X."/>
            <person name="Wang J."/>
            <person name="Wang X."/>
            <person name="Li D."/>
            <person name="Liu D."/>
            <person name="Zhang X."/>
            <person name="Ji Z."/>
            <person name="Zhao W."/>
            <person name="Sun Y."/>
            <person name="Zhang Z."/>
            <person name="Bao J."/>
            <person name="Han Y."/>
            <person name="Dong L."/>
            <person name="Ji J."/>
            <person name="Chen P."/>
            <person name="Wu S."/>
            <person name="Liu J."/>
            <person name="Xiao Y."/>
            <person name="Bu D."/>
            <person name="Tan J."/>
            <person name="Yang L."/>
            <person name="Ye C."/>
            <person name="Zhang J."/>
            <person name="Xu J."/>
            <person name="Zhou Y."/>
            <person name="Yu Y."/>
            <person name="Zhang B."/>
            <person name="Zhuang S."/>
            <person name="Wei H."/>
            <person name="Liu B."/>
            <person name="Lei M."/>
            <person name="Yu H."/>
            <person name="Li Y."/>
            <person name="Xu H."/>
            <person name="Wei S."/>
            <person name="He X."/>
            <person name="Fang L."/>
            <person name="Zhang Z."/>
            <person name="Zhang Y."/>
            <person name="Huang X."/>
            <person name="Su Z."/>
            <person name="Tong W."/>
            <person name="Li J."/>
            <person name="Tong Z."/>
            <person name="Li S."/>
            <person name="Ye J."/>
            <person name="Wang L."/>
            <person name="Fang L."/>
            <person name="Lei T."/>
            <person name="Chen C."/>
            <person name="Chen H."/>
            <person name="Xu Z."/>
            <person name="Li H."/>
            <person name="Huang H."/>
            <person name="Zhang F."/>
            <person name="Xu H."/>
            <person name="Li N."/>
            <person name="Zhao C."/>
            <person name="Li S."/>
            <person name="Dong L."/>
            <person name="Huang Y."/>
            <person name="Li L."/>
            <person name="Xi Y."/>
            <person name="Qi Q."/>
            <person name="Li W."/>
            <person name="Zhang B."/>
            <person name="Hu W."/>
            <person name="Zhang Y."/>
            <person name="Tian X."/>
            <person name="Jiao Y."/>
            <person name="Liang X."/>
            <person name="Jin J."/>
            <person name="Gao L."/>
            <person name="Zheng W."/>
            <person name="Hao B."/>
            <person name="Liu S."/>
            <person name="Wang W."/>
            <person name="Yuan L."/>
            <person name="Cao M."/>
            <person name="McDermott J."/>
            <person name="Samudrala R."/>
            <person name="Wang J."/>
            <person name="Wong G.K."/>
            <person name="Yang H."/>
        </authorList>
    </citation>
    <scope>NUCLEOTIDE SEQUENCE [LARGE SCALE GENOMIC DNA]</scope>
    <source>
        <strain evidence="3">cv. 93-11</strain>
    </source>
</reference>
<accession>B8BDV2</accession>
<dbReference type="EMBL" id="CM000134">
    <property type="protein sequence ID" value="EEC84944.1"/>
    <property type="molecule type" value="Genomic_DNA"/>
</dbReference>
<protein>
    <submittedName>
        <fullName evidence="2">Uncharacterized protein</fullName>
    </submittedName>
</protein>
<feature type="region of interest" description="Disordered" evidence="1">
    <location>
        <begin position="1"/>
        <end position="32"/>
    </location>
</feature>
<dbReference type="HOGENOM" id="CLU_2007637_0_0_1"/>
<dbReference type="Gramene" id="BGIOSGA031146-TA">
    <property type="protein sequence ID" value="BGIOSGA031146-PA"/>
    <property type="gene ID" value="BGIOSGA031146"/>
</dbReference>
<proteinExistence type="predicted"/>
<keyword evidence="3" id="KW-1185">Reference proteome</keyword>
<evidence type="ECO:0000313" key="2">
    <source>
        <dbReference type="EMBL" id="EEC84944.1"/>
    </source>
</evidence>
<feature type="compositionally biased region" description="Acidic residues" evidence="1">
    <location>
        <begin position="70"/>
        <end position="81"/>
    </location>
</feature>